<dbReference type="AlphaFoldDB" id="A0A8B8AKV5"/>
<feature type="signal peptide" evidence="3">
    <location>
        <begin position="1"/>
        <end position="17"/>
    </location>
</feature>
<dbReference type="RefSeq" id="XP_022290674.1">
    <property type="nucleotide sequence ID" value="XM_022434966.1"/>
</dbReference>
<organism evidence="4 5">
    <name type="scientific">Crassostrea virginica</name>
    <name type="common">Eastern oyster</name>
    <dbReference type="NCBI Taxonomy" id="6565"/>
    <lineage>
        <taxon>Eukaryota</taxon>
        <taxon>Metazoa</taxon>
        <taxon>Spiralia</taxon>
        <taxon>Lophotrochozoa</taxon>
        <taxon>Mollusca</taxon>
        <taxon>Bivalvia</taxon>
        <taxon>Autobranchia</taxon>
        <taxon>Pteriomorphia</taxon>
        <taxon>Ostreida</taxon>
        <taxon>Ostreoidea</taxon>
        <taxon>Ostreidae</taxon>
        <taxon>Crassostrea</taxon>
    </lineage>
</organism>
<reference evidence="5" key="1">
    <citation type="submission" date="2025-08" db="UniProtKB">
        <authorList>
            <consortium name="RefSeq"/>
        </authorList>
    </citation>
    <scope>IDENTIFICATION</scope>
    <source>
        <tissue evidence="5">Whole sample</tissue>
    </source>
</reference>
<evidence type="ECO:0000256" key="3">
    <source>
        <dbReference type="SAM" id="SignalP"/>
    </source>
</evidence>
<evidence type="ECO:0000256" key="2">
    <source>
        <dbReference type="ARBA" id="ARBA00023157"/>
    </source>
</evidence>
<protein>
    <submittedName>
        <fullName evidence="5">Uncharacterized protein LOC111102286</fullName>
    </submittedName>
</protein>
<dbReference type="SUPFAM" id="SSF82895">
    <property type="entry name" value="TSP-1 type 1 repeat"/>
    <property type="match status" value="1"/>
</dbReference>
<keyword evidence="4" id="KW-1185">Reference proteome</keyword>
<dbReference type="SMART" id="SM00209">
    <property type="entry name" value="TSP1"/>
    <property type="match status" value="1"/>
</dbReference>
<dbReference type="Pfam" id="PF00090">
    <property type="entry name" value="TSP_1"/>
    <property type="match status" value="1"/>
</dbReference>
<dbReference type="FunFam" id="2.20.100.10:FF:000001">
    <property type="entry name" value="semaphorin-5A isoform X1"/>
    <property type="match status" value="1"/>
</dbReference>
<keyword evidence="2" id="KW-1015">Disulfide bond</keyword>
<accession>A0A8B8AKV5</accession>
<dbReference type="KEGG" id="cvn:111102286"/>
<dbReference type="Gene3D" id="2.20.100.10">
    <property type="entry name" value="Thrombospondin type-1 (TSP1) repeat"/>
    <property type="match status" value="1"/>
</dbReference>
<dbReference type="InterPro" id="IPR036383">
    <property type="entry name" value="TSP1_rpt_sf"/>
</dbReference>
<dbReference type="InterPro" id="IPR000884">
    <property type="entry name" value="TSP1_rpt"/>
</dbReference>
<name>A0A8B8AKV5_CRAVI</name>
<dbReference type="Proteomes" id="UP000694844">
    <property type="component" value="Chromosome 6"/>
</dbReference>
<sequence length="251" mass="28541">MLATFWVFVITITLTTADRVEIKRVSDKMCYKKCDIIVSFKSLFHAPCGVLGLSQYALYRLGYRLETRLCRYHCPVDGAWSDYMAWTAWSTCNKSCGMGIKTRTRTRLCNNPAPRYDGNPCAGSSTETQSESCKGLECTAPPRNLAMELQDLYIKYYPATINCTATLNPNTTKVFLIGNKTHQIIVIPTTEELTFVEPATKEGCNPNVRVEFKVAYPDWIQYSSWACMVEDKDYGKNFTSDFRIPNIFILN</sequence>
<dbReference type="PANTHER" id="PTHR22906">
    <property type="entry name" value="PROPERDIN"/>
    <property type="match status" value="1"/>
</dbReference>
<keyword evidence="3" id="KW-0732">Signal</keyword>
<dbReference type="GeneID" id="111102286"/>
<evidence type="ECO:0000313" key="5">
    <source>
        <dbReference type="RefSeq" id="XP_022290674.1"/>
    </source>
</evidence>
<gene>
    <name evidence="5" type="primary">LOC111102286</name>
</gene>
<evidence type="ECO:0000313" key="4">
    <source>
        <dbReference type="Proteomes" id="UP000694844"/>
    </source>
</evidence>
<dbReference type="OrthoDB" id="6273859at2759"/>
<feature type="chain" id="PRO_5034966705" evidence="3">
    <location>
        <begin position="18"/>
        <end position="251"/>
    </location>
</feature>
<dbReference type="InterPro" id="IPR052065">
    <property type="entry name" value="Compl_asym_regulator"/>
</dbReference>
<keyword evidence="1" id="KW-0677">Repeat</keyword>
<dbReference type="PROSITE" id="PS50092">
    <property type="entry name" value="TSP1"/>
    <property type="match status" value="1"/>
</dbReference>
<evidence type="ECO:0000256" key="1">
    <source>
        <dbReference type="ARBA" id="ARBA00022737"/>
    </source>
</evidence>
<proteinExistence type="predicted"/>